<evidence type="ECO:0000259" key="8">
    <source>
        <dbReference type="PROSITE" id="PS51671"/>
    </source>
</evidence>
<comment type="cofactor">
    <cofactor evidence="1">
        <name>Mn(2+)</name>
        <dbReference type="ChEBI" id="CHEBI:29035"/>
    </cofactor>
</comment>
<dbReference type="SUPFAM" id="SSF51735">
    <property type="entry name" value="NAD(P)-binding Rossmann-fold domains"/>
    <property type="match status" value="1"/>
</dbReference>
<dbReference type="InterPro" id="IPR015884">
    <property type="entry name" value="Malic_enzyme_CS"/>
</dbReference>
<dbReference type="InterPro" id="IPR012301">
    <property type="entry name" value="Malic_N_dom"/>
</dbReference>
<feature type="active site" description="Proton donor" evidence="5">
    <location>
        <position position="112"/>
    </location>
</feature>
<dbReference type="SMART" id="SM01274">
    <property type="entry name" value="malic"/>
    <property type="match status" value="1"/>
</dbReference>
<evidence type="ECO:0000256" key="7">
    <source>
        <dbReference type="PIRSR" id="PIRSR000106-3"/>
    </source>
</evidence>
<feature type="binding site" evidence="6">
    <location>
        <position position="347"/>
    </location>
    <ligand>
        <name>(S)-malate</name>
        <dbReference type="ChEBI" id="CHEBI:15589"/>
    </ligand>
</feature>
<dbReference type="Gene3D" id="3.40.50.720">
    <property type="entry name" value="NAD(P)-binding Rossmann-like Domain"/>
    <property type="match status" value="1"/>
</dbReference>
<dbReference type="GO" id="GO:0016616">
    <property type="term" value="F:oxidoreductase activity, acting on the CH-OH group of donors, NAD or NADP as acceptor"/>
    <property type="evidence" value="ECO:0007669"/>
    <property type="project" value="InterPro"/>
</dbReference>
<comment type="cofactor">
    <cofactor evidence="7">
        <name>Mg(2+)</name>
        <dbReference type="ChEBI" id="CHEBI:18420"/>
    </cofactor>
    <cofactor evidence="7">
        <name>Mn(2+)</name>
        <dbReference type="ChEBI" id="CHEBI:29035"/>
    </cofactor>
    <text evidence="7">Divalent metal cations. Prefers magnesium or manganese.</text>
</comment>
<dbReference type="AlphaFoldDB" id="G4NW52"/>
<dbReference type="Pfam" id="PF02826">
    <property type="entry name" value="2-Hacid_dh_C"/>
    <property type="match status" value="1"/>
</dbReference>
<dbReference type="STRING" id="1052585.GYO_2591"/>
<dbReference type="Proteomes" id="UP000002651">
    <property type="component" value="Chromosome"/>
</dbReference>
<dbReference type="CDD" id="cd04887">
    <property type="entry name" value="ACT_MalLac-Enz"/>
    <property type="match status" value="1"/>
</dbReference>
<evidence type="ECO:0000256" key="5">
    <source>
        <dbReference type="PIRSR" id="PIRSR000106-1"/>
    </source>
</evidence>
<protein>
    <submittedName>
        <fullName evidence="9">NAD-dependent malic enzyme 1</fullName>
        <ecNumber evidence="9">1.1.1.38</ecNumber>
    </submittedName>
</protein>
<dbReference type="GO" id="GO:0046872">
    <property type="term" value="F:metal ion binding"/>
    <property type="evidence" value="ECO:0007669"/>
    <property type="project" value="UniProtKB-KW"/>
</dbReference>
<keyword evidence="4 9" id="KW-0560">Oxidoreductase</keyword>
<feature type="domain" description="ACT" evidence="8">
    <location>
        <begin position="9"/>
        <end position="84"/>
    </location>
</feature>
<dbReference type="SUPFAM" id="SSF53223">
    <property type="entry name" value="Aminoacid dehydrogenase-like, N-terminal domain"/>
    <property type="match status" value="1"/>
</dbReference>
<feature type="binding site" evidence="7">
    <location>
        <position position="209"/>
    </location>
    <ligand>
        <name>a divalent metal cation</name>
        <dbReference type="ChEBI" id="CHEBI:60240"/>
    </ligand>
</feature>
<feature type="binding site" evidence="7">
    <location>
        <position position="235"/>
    </location>
    <ligand>
        <name>a divalent metal cation</name>
        <dbReference type="ChEBI" id="CHEBI:60240"/>
    </ligand>
</feature>
<dbReference type="PROSITE" id="PS51671">
    <property type="entry name" value="ACT"/>
    <property type="match status" value="1"/>
</dbReference>
<reference evidence="9 10" key="1">
    <citation type="journal article" date="2012" name="J. Bacteriol.">
        <title>Whole-genome sequences of Bacillus subtilis and close relatives.</title>
        <authorList>
            <person name="Earl A.M."/>
            <person name="Eppinger M."/>
            <person name="Fricke W.F."/>
            <person name="Rosovitz M.J."/>
            <person name="Rasko D.A."/>
            <person name="Daugherty S."/>
            <person name="Losick R."/>
            <person name="Kolter R."/>
            <person name="Ravel J."/>
        </authorList>
    </citation>
    <scope>NUCLEOTIDE SEQUENCE [LARGE SCALE GENOMIC DNA]</scope>
    <source>
        <strain evidence="10">DSM 15029 / JCM 12233 / NBRC 101239 / NRRL B-23049 / TU-B-10</strain>
    </source>
</reference>
<feature type="binding site" evidence="6">
    <location>
        <position position="372"/>
    </location>
    <ligand>
        <name>(S)-malate</name>
        <dbReference type="ChEBI" id="CHEBI:15589"/>
    </ligand>
</feature>
<evidence type="ECO:0000256" key="3">
    <source>
        <dbReference type="ARBA" id="ARBA00022723"/>
    </source>
</evidence>
<evidence type="ECO:0000256" key="4">
    <source>
        <dbReference type="ARBA" id="ARBA00023002"/>
    </source>
</evidence>
<dbReference type="RefSeq" id="WP_014114274.1">
    <property type="nucleotide sequence ID" value="NC_016047.1"/>
</dbReference>
<feature type="active site" description="Proton acceptor" evidence="5">
    <location>
        <position position="167"/>
    </location>
</feature>
<dbReference type="InterPro" id="IPR036291">
    <property type="entry name" value="NAD(P)-bd_dom_sf"/>
</dbReference>
<dbReference type="InterPro" id="IPR051674">
    <property type="entry name" value="Malate_Decarboxylase"/>
</dbReference>
<dbReference type="HOGENOM" id="CLU_034446_2_1_9"/>
<gene>
    <name evidence="9" type="ordered locus">GYO_2591</name>
</gene>
<name>G4NW52_BACS4</name>
<keyword evidence="10" id="KW-1185">Reference proteome</keyword>
<dbReference type="Pfam" id="PF00390">
    <property type="entry name" value="malic"/>
    <property type="match status" value="1"/>
</dbReference>
<accession>G4NW52</accession>
<evidence type="ECO:0000313" key="9">
    <source>
        <dbReference type="EMBL" id="AEP87204.1"/>
    </source>
</evidence>
<dbReference type="KEGG" id="bst:GYO_2591"/>
<dbReference type="PANTHER" id="PTHR43237">
    <property type="entry name" value="NADP-DEPENDENT MALIC ENZYME"/>
    <property type="match status" value="1"/>
</dbReference>
<feature type="binding site" evidence="7">
    <location>
        <position position="210"/>
    </location>
    <ligand>
        <name>a divalent metal cation</name>
        <dbReference type="ChEBI" id="CHEBI:60240"/>
    </ligand>
</feature>
<comment type="similarity">
    <text evidence="2">Belongs to the malic enzymes family.</text>
</comment>
<evidence type="ECO:0000313" key="10">
    <source>
        <dbReference type="Proteomes" id="UP000002651"/>
    </source>
</evidence>
<dbReference type="EC" id="1.1.1.38" evidence="9"/>
<dbReference type="SMART" id="SM00919">
    <property type="entry name" value="Malic_M"/>
    <property type="match status" value="1"/>
</dbReference>
<dbReference type="GO" id="GO:0004470">
    <property type="term" value="F:malic enzyme activity"/>
    <property type="evidence" value="ECO:0007669"/>
    <property type="project" value="InterPro"/>
</dbReference>
<dbReference type="InterPro" id="IPR006140">
    <property type="entry name" value="D-isomer_DH_NAD-bd"/>
</dbReference>
<dbReference type="Pfam" id="PF03949">
    <property type="entry name" value="Malic_M"/>
    <property type="match status" value="1"/>
</dbReference>
<dbReference type="GO" id="GO:0051287">
    <property type="term" value="F:NAD binding"/>
    <property type="evidence" value="ECO:0007669"/>
    <property type="project" value="InterPro"/>
</dbReference>
<proteinExistence type="inferred from homology"/>
<organism evidence="9 10">
    <name type="scientific">Bacillus spizizenii (strain DSM 15029 / JCM 12233 / NBRC 101239 / NRRL B-23049 / TU-B-10)</name>
    <name type="common">Bacillus subtilis subsp. spizizenii</name>
    <dbReference type="NCBI Taxonomy" id="1052585"/>
    <lineage>
        <taxon>Bacteria</taxon>
        <taxon>Bacillati</taxon>
        <taxon>Bacillota</taxon>
        <taxon>Bacilli</taxon>
        <taxon>Bacillales</taxon>
        <taxon>Bacillaceae</taxon>
        <taxon>Bacillus</taxon>
    </lineage>
</organism>
<evidence type="ECO:0000256" key="6">
    <source>
        <dbReference type="PIRSR" id="PIRSR000106-2"/>
    </source>
</evidence>
<dbReference type="InterPro" id="IPR046346">
    <property type="entry name" value="Aminoacid_DH-like_N_sf"/>
</dbReference>
<dbReference type="PIRSF" id="PIRSF000106">
    <property type="entry name" value="ME"/>
    <property type="match status" value="1"/>
</dbReference>
<evidence type="ECO:0000256" key="1">
    <source>
        <dbReference type="ARBA" id="ARBA00001936"/>
    </source>
</evidence>
<dbReference type="EMBL" id="CP002905">
    <property type="protein sequence ID" value="AEP87204.1"/>
    <property type="molecule type" value="Genomic_DNA"/>
</dbReference>
<dbReference type="InterPro" id="IPR001891">
    <property type="entry name" value="Malic_OxRdtase"/>
</dbReference>
<dbReference type="InterPro" id="IPR012302">
    <property type="entry name" value="Malic_NAD-bd"/>
</dbReference>
<dbReference type="PANTHER" id="PTHR43237:SF4">
    <property type="entry name" value="NADP-DEPENDENT MALIC ENZYME"/>
    <property type="match status" value="1"/>
</dbReference>
<dbReference type="Gene3D" id="3.40.50.10380">
    <property type="entry name" value="Malic enzyme, N-terminal domain"/>
    <property type="match status" value="1"/>
</dbReference>
<dbReference type="PROSITE" id="PS00331">
    <property type="entry name" value="MALIC_ENZYMES"/>
    <property type="match status" value="1"/>
</dbReference>
<dbReference type="InterPro" id="IPR037062">
    <property type="entry name" value="Malic_N_dom_sf"/>
</dbReference>
<evidence type="ECO:0000256" key="2">
    <source>
        <dbReference type="ARBA" id="ARBA00008785"/>
    </source>
</evidence>
<dbReference type="GeneID" id="11240018"/>
<sequence>MIAKHMIRTLMIETPSVPGNLGRVATAIGLLGGDIGEVETVKVGPNYTMRNITVQVENEEQLQEVIAAVQALGEGIRLHTVSDEVLSAHEGGKIQMKSKMPIRSLAELGRVYTPGVADVCRLIEKEPEKASIYTTISNSVAIVTDGTAILGLGNIGSVAGMPVMEGKAALFDQLAGISGIPILLDTSDPEEIIKTVKHISPGFNGILLEDIGSPHCFEIEDRLKEELNIPVMHDDQHGTAVVTLAAAISACRSAGVDLKEAKVGQIGLGAAGVAICRMFMAYGVKAVYGTDKSEAAMNRLEQYGGQAVASIEKLMETCDIVIATTGVPGLIKPAFVRSGQVILALSNPKPEIEPEAALQAGAAYAADGRSVNNVLGFPGIFRGALNAKSKEINHDMLVAAAEAIAACTKQGDVVPQPLDSKVHHEVAAAVEHAALTAVK</sequence>
<dbReference type="InterPro" id="IPR002912">
    <property type="entry name" value="ACT_dom"/>
</dbReference>
<keyword evidence="3 7" id="KW-0479">Metal-binding</keyword>